<reference evidence="2 3" key="1">
    <citation type="submission" date="2020-08" db="EMBL/GenBank/DDBJ databases">
        <title>Genomic Encyclopedia of Type Strains, Phase III (KMG-III): the genomes of soil and plant-associated and newly described type strains.</title>
        <authorList>
            <person name="Whitman W."/>
        </authorList>
    </citation>
    <scope>NUCLEOTIDE SEQUENCE [LARGE SCALE GENOMIC DNA]</scope>
    <source>
        <strain evidence="2 3">CECT 8088</strain>
    </source>
</reference>
<sequence>MSIDLDTLPIILAHVPVWVWLLFAWLVYSGLCALRDREQRVARLAIVPVVFILWGLSNLLLGHHGTTPVLVWLACAVVLAPAGLLSGRRLRIEPARGLVHRPGSVLPLVRNVALFAAQLWLGIAMALHPDHRDTLVAMKSALSGAMAGYFLGWALALYRAARPAA</sequence>
<evidence type="ECO:0000256" key="1">
    <source>
        <dbReference type="SAM" id="Phobius"/>
    </source>
</evidence>
<dbReference type="Proteomes" id="UP000557688">
    <property type="component" value="Unassembled WGS sequence"/>
</dbReference>
<keyword evidence="1" id="KW-0812">Transmembrane</keyword>
<dbReference type="EMBL" id="JACHXV010000004">
    <property type="protein sequence ID" value="MBB3173366.1"/>
    <property type="molecule type" value="Genomic_DNA"/>
</dbReference>
<name>A0A839UUB5_9PROT</name>
<dbReference type="AlphaFoldDB" id="A0A839UUB5"/>
<accession>A0A839UUB5</accession>
<comment type="caution">
    <text evidence="2">The sequence shown here is derived from an EMBL/GenBank/DDBJ whole genome shotgun (WGS) entry which is preliminary data.</text>
</comment>
<proteinExistence type="predicted"/>
<gene>
    <name evidence="2" type="ORF">FHR90_001189</name>
</gene>
<keyword evidence="1" id="KW-0472">Membrane</keyword>
<feature type="transmembrane region" description="Helical" evidence="1">
    <location>
        <begin position="108"/>
        <end position="128"/>
    </location>
</feature>
<feature type="transmembrane region" description="Helical" evidence="1">
    <location>
        <begin position="15"/>
        <end position="34"/>
    </location>
</feature>
<evidence type="ECO:0008006" key="4">
    <source>
        <dbReference type="Google" id="ProtNLM"/>
    </source>
</evidence>
<keyword evidence="1" id="KW-1133">Transmembrane helix</keyword>
<keyword evidence="3" id="KW-1185">Reference proteome</keyword>
<feature type="transmembrane region" description="Helical" evidence="1">
    <location>
        <begin position="140"/>
        <end position="158"/>
    </location>
</feature>
<evidence type="ECO:0000313" key="3">
    <source>
        <dbReference type="Proteomes" id="UP000557688"/>
    </source>
</evidence>
<organism evidence="2 3">
    <name type="scientific">Endobacter medicaginis</name>
    <dbReference type="NCBI Taxonomy" id="1181271"/>
    <lineage>
        <taxon>Bacteria</taxon>
        <taxon>Pseudomonadati</taxon>
        <taxon>Pseudomonadota</taxon>
        <taxon>Alphaproteobacteria</taxon>
        <taxon>Acetobacterales</taxon>
        <taxon>Acetobacteraceae</taxon>
        <taxon>Endobacter</taxon>
    </lineage>
</organism>
<dbReference type="RefSeq" id="WP_183274915.1">
    <property type="nucleotide sequence ID" value="NZ_JACHXV010000004.1"/>
</dbReference>
<dbReference type="Pfam" id="PF20327">
    <property type="entry name" value="DUF6622"/>
    <property type="match status" value="1"/>
</dbReference>
<dbReference type="InterPro" id="IPR046730">
    <property type="entry name" value="DUF6622"/>
</dbReference>
<feature type="transmembrane region" description="Helical" evidence="1">
    <location>
        <begin position="69"/>
        <end position="87"/>
    </location>
</feature>
<evidence type="ECO:0000313" key="2">
    <source>
        <dbReference type="EMBL" id="MBB3173366.1"/>
    </source>
</evidence>
<protein>
    <recommendedName>
        <fullName evidence="4">Transmembrane protein</fullName>
    </recommendedName>
</protein>
<feature type="transmembrane region" description="Helical" evidence="1">
    <location>
        <begin position="41"/>
        <end position="63"/>
    </location>
</feature>